<proteinExistence type="predicted"/>
<dbReference type="InterPro" id="IPR027417">
    <property type="entry name" value="P-loop_NTPase"/>
</dbReference>
<dbReference type="Proteomes" id="UP000247555">
    <property type="component" value="Unassembled WGS sequence"/>
</dbReference>
<feature type="domain" description="ATPase AAA-type core" evidence="1">
    <location>
        <begin position="25"/>
        <end position="321"/>
    </location>
</feature>
<evidence type="ECO:0000259" key="1">
    <source>
        <dbReference type="Pfam" id="PF13304"/>
    </source>
</evidence>
<organism evidence="2 3">
    <name type="scientific">Rivihabitans pingtungensis</name>
    <dbReference type="NCBI Taxonomy" id="1054498"/>
    <lineage>
        <taxon>Bacteria</taxon>
        <taxon>Pseudomonadati</taxon>
        <taxon>Pseudomonadota</taxon>
        <taxon>Betaproteobacteria</taxon>
        <taxon>Neisseriales</taxon>
        <taxon>Aquaspirillaceae</taxon>
        <taxon>Rivihabitans</taxon>
    </lineage>
</organism>
<comment type="caution">
    <text evidence="2">The sequence shown here is derived from an EMBL/GenBank/DDBJ whole genome shotgun (WGS) entry which is preliminary data.</text>
</comment>
<dbReference type="InterPro" id="IPR003959">
    <property type="entry name" value="ATPase_AAA_core"/>
</dbReference>
<dbReference type="InterPro" id="IPR014555">
    <property type="entry name" value="RecF-like"/>
</dbReference>
<dbReference type="SUPFAM" id="SSF52540">
    <property type="entry name" value="P-loop containing nucleoside triphosphate hydrolases"/>
    <property type="match status" value="1"/>
</dbReference>
<keyword evidence="3" id="KW-1185">Reference proteome</keyword>
<reference evidence="2 3" key="1">
    <citation type="submission" date="2018-05" db="EMBL/GenBank/DDBJ databases">
        <title>Genomic Encyclopedia of Type Strains, Phase IV (KMG-IV): sequencing the most valuable type-strain genomes for metagenomic binning, comparative biology and taxonomic classification.</title>
        <authorList>
            <person name="Goeker M."/>
        </authorList>
    </citation>
    <scope>NUCLEOTIDE SEQUENCE [LARGE SCALE GENOMIC DNA]</scope>
    <source>
        <strain evidence="2 3">DSM 29661</strain>
    </source>
</reference>
<dbReference type="Gene3D" id="3.40.50.300">
    <property type="entry name" value="P-loop containing nucleotide triphosphate hydrolases"/>
    <property type="match status" value="2"/>
</dbReference>
<gene>
    <name evidence="2" type="ORF">DFR34_103124</name>
</gene>
<dbReference type="OrthoDB" id="9815944at2"/>
<accession>A0A318KW34</accession>
<dbReference type="GO" id="GO:0016887">
    <property type="term" value="F:ATP hydrolysis activity"/>
    <property type="evidence" value="ECO:0007669"/>
    <property type="project" value="InterPro"/>
</dbReference>
<evidence type="ECO:0000313" key="2">
    <source>
        <dbReference type="EMBL" id="PXX80782.1"/>
    </source>
</evidence>
<dbReference type="PANTHER" id="PTHR40396:SF1">
    <property type="entry name" value="ATPASE AAA-TYPE CORE DOMAIN-CONTAINING PROTEIN"/>
    <property type="match status" value="1"/>
</dbReference>
<sequence length="371" mass="40959">MKIHKLHIKGFKSVADLTLENVSPFLVLAGANGSGKSNITDALAFLGDVVKQGATQARTRFGGFAQIHCFKYRKEQRTTMQFALALELDGAVYDYHLTLRTLDAAPQIDETLRVNGQKIINRPANGELHVRLGSASAIQVLPDYPKDMTALMLLGSLPLYEFLTNIKVFRIDPLAAKEPSRATTDASELDEYGRNVASVLSRLEAEPEFREQVQEWLELIVPGMESISTETQRLDSSTVITFKEAGTKTRFPAKLVSDGTLYVLCMLTAVLSRAERRGITLIEEPERGIHPKAIGELVQLMRENASAEHPIFLTTHSESIVRQLNTAELYLVSKVDGKTKVSPAELAGVDKTQIPLDTAWLANLFDGGLPW</sequence>
<dbReference type="PIRSF" id="PIRSF029347">
    <property type="entry name" value="RecF"/>
    <property type="match status" value="1"/>
</dbReference>
<evidence type="ECO:0000313" key="3">
    <source>
        <dbReference type="Proteomes" id="UP000247555"/>
    </source>
</evidence>
<dbReference type="EMBL" id="QJKI01000003">
    <property type="protein sequence ID" value="PXX80782.1"/>
    <property type="molecule type" value="Genomic_DNA"/>
</dbReference>
<dbReference type="PANTHER" id="PTHR40396">
    <property type="entry name" value="ATPASE-LIKE PROTEIN"/>
    <property type="match status" value="1"/>
</dbReference>
<dbReference type="Pfam" id="PF13304">
    <property type="entry name" value="AAA_21"/>
    <property type="match status" value="1"/>
</dbReference>
<name>A0A318KW34_9NEIS</name>
<dbReference type="AlphaFoldDB" id="A0A318KW34"/>
<protein>
    <submittedName>
        <fullName evidence="2">Putative ATPase</fullName>
    </submittedName>
</protein>
<dbReference type="GO" id="GO:0005524">
    <property type="term" value="F:ATP binding"/>
    <property type="evidence" value="ECO:0007669"/>
    <property type="project" value="InterPro"/>
</dbReference>